<dbReference type="RefSeq" id="WP_111318792.1">
    <property type="nucleotide sequence ID" value="NZ_BIFX01000001.1"/>
</dbReference>
<organism evidence="2 3">
    <name type="scientific">Thermosporothrix hazakensis</name>
    <dbReference type="NCBI Taxonomy" id="644383"/>
    <lineage>
        <taxon>Bacteria</taxon>
        <taxon>Bacillati</taxon>
        <taxon>Chloroflexota</taxon>
        <taxon>Ktedonobacteria</taxon>
        <taxon>Ktedonobacterales</taxon>
        <taxon>Thermosporotrichaceae</taxon>
        <taxon>Thermosporothrix</taxon>
    </lineage>
</organism>
<dbReference type="EMBL" id="QKUF01000001">
    <property type="protein sequence ID" value="PZW36499.1"/>
    <property type="molecule type" value="Genomic_DNA"/>
</dbReference>
<evidence type="ECO:0000313" key="2">
    <source>
        <dbReference type="EMBL" id="PZW36499.1"/>
    </source>
</evidence>
<name>A0A326UR85_THEHA</name>
<dbReference type="InterPro" id="IPR035255">
    <property type="entry name" value="DUF5348"/>
</dbReference>
<dbReference type="Pfam" id="PF17295">
    <property type="entry name" value="DUF5348"/>
    <property type="match status" value="1"/>
</dbReference>
<comment type="caution">
    <text evidence="2">The sequence shown here is derived from an EMBL/GenBank/DDBJ whole genome shotgun (WGS) entry which is preliminary data.</text>
</comment>
<feature type="domain" description="DUF5348" evidence="1">
    <location>
        <begin position="32"/>
        <end position="78"/>
    </location>
</feature>
<dbReference type="AlphaFoldDB" id="A0A326UR85"/>
<dbReference type="Proteomes" id="UP000248806">
    <property type="component" value="Unassembled WGS sequence"/>
</dbReference>
<evidence type="ECO:0000313" key="3">
    <source>
        <dbReference type="Proteomes" id="UP000248806"/>
    </source>
</evidence>
<sequence length="96" mass="10760">MVETSHTPSPTHRPGPARLTDLKDSLLLNGQALSIGQNLEVCILGHWLPGQVAHDTTGWYLLTPDRIGIRLRAGVLVRLPEQEARHTPEQQRSRFH</sequence>
<proteinExistence type="predicted"/>
<reference evidence="2 3" key="1">
    <citation type="submission" date="2018-06" db="EMBL/GenBank/DDBJ databases">
        <title>Genomic Encyclopedia of Archaeal and Bacterial Type Strains, Phase II (KMG-II): from individual species to whole genera.</title>
        <authorList>
            <person name="Goeker M."/>
        </authorList>
    </citation>
    <scope>NUCLEOTIDE SEQUENCE [LARGE SCALE GENOMIC DNA]</scope>
    <source>
        <strain evidence="2 3">ATCC BAA-1881</strain>
    </source>
</reference>
<gene>
    <name evidence="2" type="ORF">EI42_00675</name>
</gene>
<evidence type="ECO:0000259" key="1">
    <source>
        <dbReference type="Pfam" id="PF17295"/>
    </source>
</evidence>
<accession>A0A326UR85</accession>
<keyword evidence="3" id="KW-1185">Reference proteome</keyword>
<protein>
    <recommendedName>
        <fullName evidence="1">DUF5348 domain-containing protein</fullName>
    </recommendedName>
</protein>